<evidence type="ECO:0000259" key="6">
    <source>
        <dbReference type="PROSITE" id="PS52012"/>
    </source>
</evidence>
<dbReference type="OrthoDB" id="4505683at2759"/>
<keyword evidence="4" id="KW-1015">Disulfide bond</keyword>
<dbReference type="EMBL" id="LNZH02000207">
    <property type="protein sequence ID" value="OCB85767.1"/>
    <property type="molecule type" value="Genomic_DNA"/>
</dbReference>
<protein>
    <recommendedName>
        <fullName evidence="6">CFEM domain-containing protein</fullName>
    </recommendedName>
</protein>
<keyword evidence="3 5" id="KW-0732">Signal</keyword>
<evidence type="ECO:0000313" key="8">
    <source>
        <dbReference type="Proteomes" id="UP000757232"/>
    </source>
</evidence>
<gene>
    <name evidence="7" type="ORF">A7U60_g7118</name>
</gene>
<sequence length="194" mass="19235">MHFKPALVLLASVVSAVLVDAQTETSSSASPTSTEGLTECILNCVSTAATSEGCSSFADLSCVCTSEAFQSQARSCLESSCTEEELNATLSLQEANCGAYTTVSSGISSLSSAASSVVDSLSSAQSSFHSSLSSRTESIGSEITGTGTATSSTGTESDAAESNAAVGFNVVFAPGIAFKAVVGVVGLAVGALLV</sequence>
<comment type="subcellular location">
    <subcellularLocation>
        <location evidence="1">Secreted</location>
    </subcellularLocation>
</comment>
<comment type="caution">
    <text evidence="7">The sequence shown here is derived from an EMBL/GenBank/DDBJ whole genome shotgun (WGS) entry which is preliminary data.</text>
</comment>
<evidence type="ECO:0000256" key="3">
    <source>
        <dbReference type="ARBA" id="ARBA00022729"/>
    </source>
</evidence>
<evidence type="ECO:0000256" key="1">
    <source>
        <dbReference type="ARBA" id="ARBA00004613"/>
    </source>
</evidence>
<dbReference type="AlphaFoldDB" id="A0A9Q5HTL7"/>
<feature type="chain" id="PRO_5040200170" description="CFEM domain-containing protein" evidence="5">
    <location>
        <begin position="22"/>
        <end position="194"/>
    </location>
</feature>
<feature type="domain" description="CFEM" evidence="6">
    <location>
        <begin position="12"/>
        <end position="124"/>
    </location>
</feature>
<dbReference type="SMART" id="SM00747">
    <property type="entry name" value="CFEM"/>
    <property type="match status" value="1"/>
</dbReference>
<accession>A0A9Q5HTL7</accession>
<dbReference type="Proteomes" id="UP000757232">
    <property type="component" value="Unassembled WGS sequence"/>
</dbReference>
<proteinExistence type="predicted"/>
<dbReference type="GO" id="GO:0005576">
    <property type="term" value="C:extracellular region"/>
    <property type="evidence" value="ECO:0007669"/>
    <property type="project" value="UniProtKB-SubCell"/>
</dbReference>
<evidence type="ECO:0000313" key="7">
    <source>
        <dbReference type="EMBL" id="OCB85767.1"/>
    </source>
</evidence>
<evidence type="ECO:0000256" key="2">
    <source>
        <dbReference type="ARBA" id="ARBA00022525"/>
    </source>
</evidence>
<feature type="signal peptide" evidence="5">
    <location>
        <begin position="1"/>
        <end position="21"/>
    </location>
</feature>
<evidence type="ECO:0000256" key="5">
    <source>
        <dbReference type="SAM" id="SignalP"/>
    </source>
</evidence>
<reference evidence="7" key="1">
    <citation type="submission" date="2016-06" db="EMBL/GenBank/DDBJ databases">
        <title>Draft Genome sequence of the fungus Inonotus baumii.</title>
        <authorList>
            <person name="Zhu H."/>
            <person name="Lin W."/>
        </authorList>
    </citation>
    <scope>NUCLEOTIDE SEQUENCE</scope>
    <source>
        <strain evidence="7">821</strain>
    </source>
</reference>
<dbReference type="Pfam" id="PF05730">
    <property type="entry name" value="CFEM"/>
    <property type="match status" value="1"/>
</dbReference>
<dbReference type="PROSITE" id="PS52012">
    <property type="entry name" value="CFEM"/>
    <property type="match status" value="1"/>
</dbReference>
<keyword evidence="2" id="KW-0964">Secreted</keyword>
<name>A0A9Q5HTL7_SANBA</name>
<dbReference type="InterPro" id="IPR008427">
    <property type="entry name" value="Extracellular_membr_CFEM_dom"/>
</dbReference>
<keyword evidence="8" id="KW-1185">Reference proteome</keyword>
<organism evidence="7 8">
    <name type="scientific">Sanghuangporus baumii</name>
    <name type="common">Phellinus baumii</name>
    <dbReference type="NCBI Taxonomy" id="108892"/>
    <lineage>
        <taxon>Eukaryota</taxon>
        <taxon>Fungi</taxon>
        <taxon>Dikarya</taxon>
        <taxon>Basidiomycota</taxon>
        <taxon>Agaricomycotina</taxon>
        <taxon>Agaricomycetes</taxon>
        <taxon>Hymenochaetales</taxon>
        <taxon>Hymenochaetaceae</taxon>
        <taxon>Sanghuangporus</taxon>
    </lineage>
</organism>
<evidence type="ECO:0000256" key="4">
    <source>
        <dbReference type="ARBA" id="ARBA00023157"/>
    </source>
</evidence>